<keyword evidence="2" id="KW-1185">Reference proteome</keyword>
<evidence type="ECO:0000313" key="2">
    <source>
        <dbReference type="Proteomes" id="UP001303046"/>
    </source>
</evidence>
<dbReference type="Proteomes" id="UP001303046">
    <property type="component" value="Unassembled WGS sequence"/>
</dbReference>
<protein>
    <submittedName>
        <fullName evidence="1">Uncharacterized protein</fullName>
    </submittedName>
</protein>
<accession>A0ABR1BN37</accession>
<name>A0ABR1BN37_NECAM</name>
<gene>
    <name evidence="1" type="primary">Necator_chrI.g690</name>
    <name evidence="1" type="ORF">RB195_004568</name>
</gene>
<evidence type="ECO:0000313" key="1">
    <source>
        <dbReference type="EMBL" id="KAK6726329.1"/>
    </source>
</evidence>
<reference evidence="1 2" key="1">
    <citation type="submission" date="2023-08" db="EMBL/GenBank/DDBJ databases">
        <title>A Necator americanus chromosomal reference genome.</title>
        <authorList>
            <person name="Ilik V."/>
            <person name="Petrzelkova K.J."/>
            <person name="Pardy F."/>
            <person name="Fuh T."/>
            <person name="Niatou-Singa F.S."/>
            <person name="Gouil Q."/>
            <person name="Baker L."/>
            <person name="Ritchie M.E."/>
            <person name="Jex A.R."/>
            <person name="Gazzola D."/>
            <person name="Li H."/>
            <person name="Toshio Fujiwara R."/>
            <person name="Zhan B."/>
            <person name="Aroian R.V."/>
            <person name="Pafco B."/>
            <person name="Schwarz E.M."/>
        </authorList>
    </citation>
    <scope>NUCLEOTIDE SEQUENCE [LARGE SCALE GENOMIC DNA]</scope>
    <source>
        <strain evidence="1 2">Aroian</strain>
        <tissue evidence="1">Whole animal</tissue>
    </source>
</reference>
<proteinExistence type="predicted"/>
<dbReference type="EMBL" id="JAVFWL010000001">
    <property type="protein sequence ID" value="KAK6726329.1"/>
    <property type="molecule type" value="Genomic_DNA"/>
</dbReference>
<organism evidence="1 2">
    <name type="scientific">Necator americanus</name>
    <name type="common">Human hookworm</name>
    <dbReference type="NCBI Taxonomy" id="51031"/>
    <lineage>
        <taxon>Eukaryota</taxon>
        <taxon>Metazoa</taxon>
        <taxon>Ecdysozoa</taxon>
        <taxon>Nematoda</taxon>
        <taxon>Chromadorea</taxon>
        <taxon>Rhabditida</taxon>
        <taxon>Rhabditina</taxon>
        <taxon>Rhabditomorpha</taxon>
        <taxon>Strongyloidea</taxon>
        <taxon>Ancylostomatidae</taxon>
        <taxon>Bunostominae</taxon>
        <taxon>Necator</taxon>
    </lineage>
</organism>
<sequence>MGSLRTATMKGASIGYSTSLTAQERHDRRDAQIPTRASLPVPLGSSACFKSLLLECCQILFCISMLWTSTSCKFYTSSQRSPSYLYSSYIEVEP</sequence>
<comment type="caution">
    <text evidence="1">The sequence shown here is derived from an EMBL/GenBank/DDBJ whole genome shotgun (WGS) entry which is preliminary data.</text>
</comment>